<keyword evidence="2" id="KW-1185">Reference proteome</keyword>
<evidence type="ECO:0000313" key="2">
    <source>
        <dbReference type="Proteomes" id="UP001151760"/>
    </source>
</evidence>
<reference evidence="1" key="1">
    <citation type="journal article" date="2022" name="Int. J. Mol. Sci.">
        <title>Draft Genome of Tanacetum Coccineum: Genomic Comparison of Closely Related Tanacetum-Family Plants.</title>
        <authorList>
            <person name="Yamashiro T."/>
            <person name="Shiraishi A."/>
            <person name="Nakayama K."/>
            <person name="Satake H."/>
        </authorList>
    </citation>
    <scope>NUCLEOTIDE SEQUENCE</scope>
</reference>
<gene>
    <name evidence="1" type="ORF">Tco_0752598</name>
</gene>
<accession>A0ABQ4Z891</accession>
<dbReference type="EMBL" id="BQNB010011096">
    <property type="protein sequence ID" value="GJS86057.1"/>
    <property type="molecule type" value="Genomic_DNA"/>
</dbReference>
<organism evidence="1 2">
    <name type="scientific">Tanacetum coccineum</name>
    <dbReference type="NCBI Taxonomy" id="301880"/>
    <lineage>
        <taxon>Eukaryota</taxon>
        <taxon>Viridiplantae</taxon>
        <taxon>Streptophyta</taxon>
        <taxon>Embryophyta</taxon>
        <taxon>Tracheophyta</taxon>
        <taxon>Spermatophyta</taxon>
        <taxon>Magnoliopsida</taxon>
        <taxon>eudicotyledons</taxon>
        <taxon>Gunneridae</taxon>
        <taxon>Pentapetalae</taxon>
        <taxon>asterids</taxon>
        <taxon>campanulids</taxon>
        <taxon>Asterales</taxon>
        <taxon>Asteraceae</taxon>
        <taxon>Asteroideae</taxon>
        <taxon>Anthemideae</taxon>
        <taxon>Anthemidinae</taxon>
        <taxon>Tanacetum</taxon>
    </lineage>
</organism>
<comment type="caution">
    <text evidence="1">The sequence shown here is derived from an EMBL/GenBank/DDBJ whole genome shotgun (WGS) entry which is preliminary data.</text>
</comment>
<evidence type="ECO:0000313" key="1">
    <source>
        <dbReference type="EMBL" id="GJS86057.1"/>
    </source>
</evidence>
<sequence length="195" mass="22197">MVWSHSTNSSGSSFPSYSSMSTLMSFEYQLPFPSLLTELSELELSPFLHRERESSGPPVLLNLTRDQIFQELGELLEFSAMIDSHLENIYHNQLVITPPASPEHLLNDFMDPRDFLEVYDLESDVESDDTPIVSHFLASDEESDDGEFVAYFDPILPLNITRKTFNTIMVKELASRENNLVAIVRNVHVVDRNNA</sequence>
<name>A0ABQ4Z891_9ASTR</name>
<dbReference type="Proteomes" id="UP001151760">
    <property type="component" value="Unassembled WGS sequence"/>
</dbReference>
<protein>
    <submittedName>
        <fullName evidence="1">Uncharacterized protein</fullName>
    </submittedName>
</protein>
<reference evidence="1" key="2">
    <citation type="submission" date="2022-01" db="EMBL/GenBank/DDBJ databases">
        <authorList>
            <person name="Yamashiro T."/>
            <person name="Shiraishi A."/>
            <person name="Satake H."/>
            <person name="Nakayama K."/>
        </authorList>
    </citation>
    <scope>NUCLEOTIDE SEQUENCE</scope>
</reference>
<proteinExistence type="predicted"/>